<keyword evidence="2" id="KW-0820">tRNA-binding</keyword>
<dbReference type="InterPro" id="IPR001849">
    <property type="entry name" value="PH_domain"/>
</dbReference>
<dbReference type="PANTHER" id="PTHR22808:SF1">
    <property type="entry name" value="RNA CYTOSINE-C(5)-METHYLTRANSFERASE NSUN2-RELATED"/>
    <property type="match status" value="1"/>
</dbReference>
<dbReference type="PRINTS" id="PR02011">
    <property type="entry name" value="RCMTNCL1"/>
</dbReference>
<dbReference type="InterPro" id="IPR023270">
    <property type="entry name" value="RCMT_NCL1"/>
</dbReference>
<dbReference type="Pfam" id="PF00650">
    <property type="entry name" value="CRAL_TRIO"/>
    <property type="match status" value="1"/>
</dbReference>
<evidence type="ECO:0000259" key="12">
    <source>
        <dbReference type="PROSITE" id="PS50003"/>
    </source>
</evidence>
<gene>
    <name evidence="14" type="ORF">P43SY_004808</name>
</gene>
<feature type="transmembrane region" description="Helical" evidence="11">
    <location>
        <begin position="1006"/>
        <end position="1023"/>
    </location>
</feature>
<name>A0AAD5LGP0_PYTIN</name>
<evidence type="ECO:0000256" key="3">
    <source>
        <dbReference type="ARBA" id="ARBA00022603"/>
    </source>
</evidence>
<keyword evidence="11" id="KW-1133">Transmembrane helix</keyword>
<evidence type="ECO:0000256" key="10">
    <source>
        <dbReference type="SAM" id="MobiDB-lite"/>
    </source>
</evidence>
<dbReference type="Gene3D" id="2.30.29.30">
    <property type="entry name" value="Pleckstrin-homology domain (PH domain)/Phosphotyrosine-binding domain (PTB)"/>
    <property type="match status" value="1"/>
</dbReference>
<evidence type="ECO:0000256" key="2">
    <source>
        <dbReference type="ARBA" id="ARBA00022555"/>
    </source>
</evidence>
<dbReference type="SMART" id="SM00233">
    <property type="entry name" value="PH"/>
    <property type="match status" value="1"/>
</dbReference>
<dbReference type="InterPro" id="IPR023267">
    <property type="entry name" value="RCMT"/>
</dbReference>
<dbReference type="PANTHER" id="PTHR22808">
    <property type="entry name" value="NCL1 YEAST -RELATED NOL1/NOP2/FMU SUN DOMAIN-CONTAINING"/>
    <property type="match status" value="1"/>
</dbReference>
<keyword evidence="7 9" id="KW-0694">RNA-binding</keyword>
<dbReference type="GO" id="GO:0005634">
    <property type="term" value="C:nucleus"/>
    <property type="evidence" value="ECO:0007669"/>
    <property type="project" value="UniProtKB-SubCell"/>
</dbReference>
<evidence type="ECO:0000256" key="1">
    <source>
        <dbReference type="ARBA" id="ARBA00004123"/>
    </source>
</evidence>
<feature type="binding site" evidence="9">
    <location>
        <position position="1420"/>
    </location>
    <ligand>
        <name>S-adenosyl-L-methionine</name>
        <dbReference type="ChEBI" id="CHEBI:59789"/>
    </ligand>
</feature>
<dbReference type="Gene3D" id="3.40.50.150">
    <property type="entry name" value="Vaccinia Virus protein VP39"/>
    <property type="match status" value="1"/>
</dbReference>
<protein>
    <recommendedName>
        <fullName evidence="16">SAM-dependent MTase RsmB/NOP-type domain-containing protein</fullName>
    </recommendedName>
</protein>
<dbReference type="GO" id="GO:0000049">
    <property type="term" value="F:tRNA binding"/>
    <property type="evidence" value="ECO:0007669"/>
    <property type="project" value="UniProtKB-KW"/>
</dbReference>
<feature type="transmembrane region" description="Helical" evidence="11">
    <location>
        <begin position="1035"/>
        <end position="1054"/>
    </location>
</feature>
<evidence type="ECO:0000313" key="15">
    <source>
        <dbReference type="Proteomes" id="UP001209570"/>
    </source>
</evidence>
<keyword evidence="4 9" id="KW-0808">Transferase</keyword>
<keyword evidence="6" id="KW-0819">tRNA processing</keyword>
<reference evidence="14" key="1">
    <citation type="submission" date="2021-12" db="EMBL/GenBank/DDBJ databases">
        <title>Prjna785345.</title>
        <authorList>
            <person name="Rujirawat T."/>
            <person name="Krajaejun T."/>
        </authorList>
    </citation>
    <scope>NUCLEOTIDE SEQUENCE</scope>
    <source>
        <strain evidence="14">Pi057C3</strain>
    </source>
</reference>
<dbReference type="InterPro" id="IPR029063">
    <property type="entry name" value="SAM-dependent_MTases_sf"/>
</dbReference>
<comment type="caution">
    <text evidence="14">The sequence shown here is derived from an EMBL/GenBank/DDBJ whole genome shotgun (WGS) entry which is preliminary data.</text>
</comment>
<keyword evidence="3 9" id="KW-0489">Methyltransferase</keyword>
<feature type="binding site" evidence="9">
    <location>
        <position position="1474"/>
    </location>
    <ligand>
        <name>S-adenosyl-L-methionine</name>
        <dbReference type="ChEBI" id="CHEBI:59789"/>
    </ligand>
</feature>
<dbReference type="InterPro" id="IPR036865">
    <property type="entry name" value="CRAL-TRIO_dom_sf"/>
</dbReference>
<dbReference type="Proteomes" id="UP001209570">
    <property type="component" value="Unassembled WGS sequence"/>
</dbReference>
<dbReference type="InterPro" id="IPR049560">
    <property type="entry name" value="MeTrfase_RsmB-F_NOP2_cat"/>
</dbReference>
<evidence type="ECO:0000256" key="11">
    <source>
        <dbReference type="SAM" id="Phobius"/>
    </source>
</evidence>
<evidence type="ECO:0000256" key="7">
    <source>
        <dbReference type="ARBA" id="ARBA00022884"/>
    </source>
</evidence>
<evidence type="ECO:0000313" key="14">
    <source>
        <dbReference type="EMBL" id="KAJ0400459.1"/>
    </source>
</evidence>
<dbReference type="InterPro" id="IPR001251">
    <property type="entry name" value="CRAL-TRIO_dom"/>
</dbReference>
<comment type="similarity">
    <text evidence="9">Belongs to the class I-like SAM-binding methyltransferase superfamily. RsmB/NOP family.</text>
</comment>
<dbReference type="EMBL" id="JAKCXM010000154">
    <property type="protein sequence ID" value="KAJ0400459.1"/>
    <property type="molecule type" value="Genomic_DNA"/>
</dbReference>
<sequence length="1904" mass="212471">MPHESSVLRYFESRVMLRLVATDDYDPDGASFSEFGSTERAPFVSLLTPPPHSAAALLLRTPTIAVVPSGASAADRRRLATAVFTIVPAAGFDKEHGQPVCYNDPIELIDQHGRPLGVTARSPFHGHLAADGHHGALVFVLERHTSRLQPISNRLLKHEEQVATTAGPQAIEQTTTMAVAAQLDLQRKLGLLQRRRSTRSSLIEVCGGDRLRIPGLTCLSKKQYPDGLCIMQSQQSHGDQAREYLMCEVVVTSAPPGADAPATAPSSSKKKTSIDAIVDRTATGDFVAVLHSGVLHRRADVTKLWRPRFYVLTQVALHRFDAEATLETAKLTKPRGVMLLRDFRAVRYERFARPHELEIELVNGKTLSFHSREALACAKWASVLTHAIENPQWVYADRSLLTVWRSDAQFSSSKCPAVAKLVLRRAASPTEDITIATAPRWSDKLSLGAIRVDDYVTTEDQDDAMWPMVRNRDESASQSTLDTEEDDFRLSHELSHRSSAASAPRSSEPALRTSECDMASAECFEQRCPHQLDAHEIRRFRLENGLDAILGRPQLSFFAIKRFFPIRFLPRDMAGRRVLLLDVRAVNWRGLAAHNVTPFNVARHLMYIGEFMWSYQDLLEGRTHSEIKLVVESSGWVYTKWFSREMRLVLMVIRHLHRYYPKRVTGIEWIGDSFTFPLYSKLVKLCLPIELRDKLATCRRTDDYSTLDVEPSRDETALKDFVIALLSTFGNVSIPPFTRREVEQATHFTQFGSLDNFEESSSVGTQALLLPEEEISWRTVCLTDSFDLYRSVDEKPTPKRPVLAFQSDARVGQWRGRLRMQTKDANLVFDYLHNPSLWKLWYADGTELFVLDQLSRREEICFWSRRVPFMSFSMPGHRNCRASREIRRERNAFFDCVVRRVFETRKQTLKSEPQYTLLWKTTSAQRAVLDATEVSEASATWRQLEDPYITTCFVVEPHEAGVTLSFWFQALTPPLSEEQLNQVAQLIEQRLRALDTMVHVLVKERIVLGGVYLALGCALLRATRHDERATGAASAFLSTLWLGFVLAISFTEAWVKFRAPFLARHVGLDVGRHVFGALNAVEIGLSLGVWLLQLRTWPTAPLPPTLLAATAILGIQTVYLYPTLALGGEFVITDALKKTEGPLTSRQKTELSRIQSSVSQHERPHPRLHAVYVSAELVKVTMLSGGHGWMIANASRRTARSPSLFARYSLPRCLSFSRTMSSAESSADATKSEPRFIQYYVKQGVFPIDELPNIRETLEAPLPSCFRVNPNSATAAAIKERLATQYPLTFEGAMHEGKALSPPRELPWYPFPQSAWQLDCGKNALGKAARDHDGIREFREFLLYETSTGNITRQEAVSMIPALLLDIQREHRVLDLCAAPGSKTSQVMENLGQQGGGGQATGQGSYGAFTTRTGFIVANDANEKRGYLLVHQLQRLGLETAVVTCHLGQEFPGLYDDTTGQLTRTSVFDRVICDVPCSGDGTIRKNRNIWGQWLPGGALSLHKTQLELGLRAAALLRPGGLMVYSTCSFNPLENEAVVAEMLRRADGALELVDCSALLPGLVRRPGMTHWQAAWLGRQDKAELEWYPTYDDVPAALKGMRIVRSMFPPEDDAIRAALPQCLRLFPTDQNTGGFFVALLRKTRALPGDDETGLPSFEAVTPRRPRAEADFKCRLCGDATHTIRNCPESWNGKRLAERREEKKRLELEQAAAPQEPLHGYTKLSADHWDVIKSFYGISDDFPHEHLCSRSDGATSVCLVNQNVQRACLAGKQLKVLNTGVRVFAKVQGGATTVFRPTEDGIGFLLPFVTKRKLTAALSDLQQLLASRVGGGVSLESFSPELQAAAVTTREALGVGPVILLSEAHATPFAIPVWLGAKTLGLLVDKSTQKQLTETLTRLVDADVASE</sequence>
<dbReference type="Gene3D" id="3.40.525.10">
    <property type="entry name" value="CRAL-TRIO lipid binding domain"/>
    <property type="match status" value="1"/>
</dbReference>
<evidence type="ECO:0000256" key="6">
    <source>
        <dbReference type="ARBA" id="ARBA00022694"/>
    </source>
</evidence>
<comment type="subcellular location">
    <subcellularLocation>
        <location evidence="1">Nucleus</location>
    </subcellularLocation>
</comment>
<dbReference type="GO" id="GO:0030488">
    <property type="term" value="P:tRNA methylation"/>
    <property type="evidence" value="ECO:0007669"/>
    <property type="project" value="UniProtKB-ARBA"/>
</dbReference>
<proteinExistence type="inferred from homology"/>
<comment type="caution">
    <text evidence="9">Lacks conserved residue(s) required for the propagation of feature annotation.</text>
</comment>
<feature type="compositionally biased region" description="Low complexity" evidence="10">
    <location>
        <begin position="497"/>
        <end position="510"/>
    </location>
</feature>
<dbReference type="Pfam" id="PF01189">
    <property type="entry name" value="Methyltr_RsmB-F"/>
    <property type="match status" value="1"/>
</dbReference>
<feature type="transmembrane region" description="Helical" evidence="11">
    <location>
        <begin position="1074"/>
        <end position="1092"/>
    </location>
</feature>
<evidence type="ECO:0000259" key="13">
    <source>
        <dbReference type="PROSITE" id="PS51686"/>
    </source>
</evidence>
<dbReference type="InterPro" id="IPR011993">
    <property type="entry name" value="PH-like_dom_sf"/>
</dbReference>
<evidence type="ECO:0000256" key="9">
    <source>
        <dbReference type="PROSITE-ProRule" id="PRU01023"/>
    </source>
</evidence>
<keyword evidence="15" id="KW-1185">Reference proteome</keyword>
<feature type="domain" description="SAM-dependent MTase RsmB/NOP-type" evidence="13">
    <location>
        <begin position="1254"/>
        <end position="1641"/>
    </location>
</feature>
<dbReference type="GO" id="GO:0016428">
    <property type="term" value="F:tRNA (cytidine-5-)-methyltransferase activity"/>
    <property type="evidence" value="ECO:0007669"/>
    <property type="project" value="InterPro"/>
</dbReference>
<organism evidence="14 15">
    <name type="scientific">Pythium insidiosum</name>
    <name type="common">Pythiosis disease agent</name>
    <dbReference type="NCBI Taxonomy" id="114742"/>
    <lineage>
        <taxon>Eukaryota</taxon>
        <taxon>Sar</taxon>
        <taxon>Stramenopiles</taxon>
        <taxon>Oomycota</taxon>
        <taxon>Peronosporomycetes</taxon>
        <taxon>Pythiales</taxon>
        <taxon>Pythiaceae</taxon>
        <taxon>Pythium</taxon>
    </lineage>
</organism>
<dbReference type="InterPro" id="IPR057285">
    <property type="entry name" value="Pre-PUA_NSUN2"/>
</dbReference>
<dbReference type="PRINTS" id="PR02008">
    <property type="entry name" value="RCMTFAMILY"/>
</dbReference>
<feature type="transmembrane region" description="Helical" evidence="11">
    <location>
        <begin position="1104"/>
        <end position="1122"/>
    </location>
</feature>
<feature type="binding site" evidence="9">
    <location>
        <begin position="1377"/>
        <end position="1383"/>
    </location>
    <ligand>
        <name>S-adenosyl-L-methionine</name>
        <dbReference type="ChEBI" id="CHEBI:59789"/>
    </ligand>
</feature>
<dbReference type="InterPro" id="IPR001678">
    <property type="entry name" value="MeTrfase_RsmB-F_NOP2_dom"/>
</dbReference>
<dbReference type="PROSITE" id="PS50003">
    <property type="entry name" value="PH_DOMAIN"/>
    <property type="match status" value="1"/>
</dbReference>
<evidence type="ECO:0000256" key="8">
    <source>
        <dbReference type="ARBA" id="ARBA00023242"/>
    </source>
</evidence>
<feature type="domain" description="PH" evidence="12">
    <location>
        <begin position="288"/>
        <end position="389"/>
    </location>
</feature>
<evidence type="ECO:0008006" key="16">
    <source>
        <dbReference type="Google" id="ProtNLM"/>
    </source>
</evidence>
<dbReference type="SUPFAM" id="SSF52087">
    <property type="entry name" value="CRAL/TRIO domain"/>
    <property type="match status" value="1"/>
</dbReference>
<evidence type="ECO:0000256" key="5">
    <source>
        <dbReference type="ARBA" id="ARBA00022691"/>
    </source>
</evidence>
<keyword evidence="5 9" id="KW-0949">S-adenosyl-L-methionine</keyword>
<keyword evidence="8" id="KW-0539">Nucleus</keyword>
<keyword evidence="11" id="KW-0472">Membrane</keyword>
<dbReference type="Pfam" id="PF25376">
    <property type="entry name" value="Pre-PUA_NSUN2"/>
    <property type="match status" value="1"/>
</dbReference>
<feature type="region of interest" description="Disordered" evidence="10">
    <location>
        <begin position="493"/>
        <end position="512"/>
    </location>
</feature>
<feature type="active site" description="Nucleophile" evidence="9">
    <location>
        <position position="1527"/>
    </location>
</feature>
<evidence type="ECO:0000256" key="4">
    <source>
        <dbReference type="ARBA" id="ARBA00022679"/>
    </source>
</evidence>
<accession>A0AAD5LGP0</accession>
<dbReference type="Pfam" id="PF00169">
    <property type="entry name" value="PH"/>
    <property type="match status" value="1"/>
</dbReference>
<keyword evidence="11" id="KW-0812">Transmembrane</keyword>
<dbReference type="PROSITE" id="PS51686">
    <property type="entry name" value="SAM_MT_RSMB_NOP"/>
    <property type="match status" value="1"/>
</dbReference>
<dbReference type="SUPFAM" id="SSF53335">
    <property type="entry name" value="S-adenosyl-L-methionine-dependent methyltransferases"/>
    <property type="match status" value="1"/>
</dbReference>
<dbReference type="SUPFAM" id="SSF50729">
    <property type="entry name" value="PH domain-like"/>
    <property type="match status" value="1"/>
</dbReference>